<proteinExistence type="predicted"/>
<name>A0ACC0NZR3_RHOML</name>
<evidence type="ECO:0000313" key="1">
    <source>
        <dbReference type="EMBL" id="KAI8558434.1"/>
    </source>
</evidence>
<evidence type="ECO:0000313" key="2">
    <source>
        <dbReference type="Proteomes" id="UP001062846"/>
    </source>
</evidence>
<dbReference type="Proteomes" id="UP001062846">
    <property type="component" value="Chromosome 4"/>
</dbReference>
<accession>A0ACC0NZR3</accession>
<reference evidence="1" key="1">
    <citation type="submission" date="2022-02" db="EMBL/GenBank/DDBJ databases">
        <title>Plant Genome Project.</title>
        <authorList>
            <person name="Zhang R.-G."/>
        </authorList>
    </citation>
    <scope>NUCLEOTIDE SEQUENCE</scope>
    <source>
        <strain evidence="1">AT1</strain>
    </source>
</reference>
<comment type="caution">
    <text evidence="1">The sequence shown here is derived from an EMBL/GenBank/DDBJ whole genome shotgun (WGS) entry which is preliminary data.</text>
</comment>
<protein>
    <submittedName>
        <fullName evidence="1">Uncharacterized protein</fullName>
    </submittedName>
</protein>
<sequence length="377" mass="43486">MSDYIPYEVLPFELVIEILARLPVVSLLRFKSVCKSWYSLIKSTSFVTKHLNHRKNKHIGIYYRDYQKERYFICRDDDQCGREYSELEFPYKTPSADFMIAGSCNGLLCMWEDSSWDKSTIIVWNPSMRKLVTLPKPPLARMCVLGFGAHPTTHEYKVVRIVCQTYPYQHELQPYVELYTQGTGSWRGLGSTFPLHCFIDITHEASQAFVSGAVNWIAEDPRVSVGYRRLIVSFDMSTETFSVMILPPALADRERRSLSVTLFRESLAMLCGQQRDKDDCCIWVMKEYGVPESWTKLFSFRLDWPVYPKRTLGFMKHNEVLVSTIDNRLLSYDIGTKALVDTGIRGDPSSFHFEPFVESLVLVENKNGVVDGQLNPL</sequence>
<gene>
    <name evidence="1" type="ORF">RHMOL_Rhmol04G0093100</name>
</gene>
<organism evidence="1 2">
    <name type="scientific">Rhododendron molle</name>
    <name type="common">Chinese azalea</name>
    <name type="synonym">Azalea mollis</name>
    <dbReference type="NCBI Taxonomy" id="49168"/>
    <lineage>
        <taxon>Eukaryota</taxon>
        <taxon>Viridiplantae</taxon>
        <taxon>Streptophyta</taxon>
        <taxon>Embryophyta</taxon>
        <taxon>Tracheophyta</taxon>
        <taxon>Spermatophyta</taxon>
        <taxon>Magnoliopsida</taxon>
        <taxon>eudicotyledons</taxon>
        <taxon>Gunneridae</taxon>
        <taxon>Pentapetalae</taxon>
        <taxon>asterids</taxon>
        <taxon>Ericales</taxon>
        <taxon>Ericaceae</taxon>
        <taxon>Ericoideae</taxon>
        <taxon>Rhodoreae</taxon>
        <taxon>Rhododendron</taxon>
    </lineage>
</organism>
<keyword evidence="2" id="KW-1185">Reference proteome</keyword>
<dbReference type="EMBL" id="CM046391">
    <property type="protein sequence ID" value="KAI8558434.1"/>
    <property type="molecule type" value="Genomic_DNA"/>
</dbReference>